<comment type="caution">
    <text evidence="1">The sequence shown here is derived from an EMBL/GenBank/DDBJ whole genome shotgun (WGS) entry which is preliminary data.</text>
</comment>
<organism evidence="1 2">
    <name type="scientific">Candidatus Methylumidiphilus alinenensis</name>
    <dbReference type="NCBI Taxonomy" id="2202197"/>
    <lineage>
        <taxon>Bacteria</taxon>
        <taxon>Pseudomonadati</taxon>
        <taxon>Pseudomonadota</taxon>
        <taxon>Gammaproteobacteria</taxon>
        <taxon>Methylococcales</taxon>
        <taxon>Candidatus Methylumidiphilus</taxon>
    </lineage>
</organism>
<gene>
    <name evidence="1" type="ORF">DM484_23100</name>
</gene>
<evidence type="ECO:0000313" key="2">
    <source>
        <dbReference type="Proteomes" id="UP000249396"/>
    </source>
</evidence>
<proteinExistence type="predicted"/>
<dbReference type="EMBL" id="QJPH01000464">
    <property type="protein sequence ID" value="PZN73186.1"/>
    <property type="molecule type" value="Genomic_DNA"/>
</dbReference>
<dbReference type="InterPro" id="IPR058292">
    <property type="entry name" value="DUF7986"/>
</dbReference>
<protein>
    <submittedName>
        <fullName evidence="1">Uncharacterized protein</fullName>
    </submittedName>
</protein>
<dbReference type="Proteomes" id="UP000249396">
    <property type="component" value="Unassembled WGS sequence"/>
</dbReference>
<dbReference type="AlphaFoldDB" id="A0A2W4QPU6"/>
<evidence type="ECO:0000313" key="1">
    <source>
        <dbReference type="EMBL" id="PZN73186.1"/>
    </source>
</evidence>
<accession>A0A2W4QPU6</accession>
<sequence>MLIGEGIVMDYIIFHYRRNNVNVVFRYLALSHPENGSLELSMLQSMLESFFSIFVVVAVCSGKGVIVGDIISDNELFITDIGFGHSAKPNMMFAANVFPFDKFYMTSGAVLPIPGSLFKEKIDSIIDKFYKDDNELTPNQEAAFAAQVIRAALQDGVIAKMKYIDV</sequence>
<name>A0A2W4QPU6_9GAMM</name>
<dbReference type="Pfam" id="PF25948">
    <property type="entry name" value="DUF7986"/>
    <property type="match status" value="1"/>
</dbReference>
<reference evidence="1 2" key="1">
    <citation type="journal article" date="2018" name="Aquat. Microb. Ecol.">
        <title>Gammaproteobacterial methanotrophs dominate.</title>
        <authorList>
            <person name="Rissanen A.J."/>
            <person name="Saarenheimo J."/>
            <person name="Tiirola M."/>
            <person name="Peura S."/>
            <person name="Aalto S.L."/>
            <person name="Karvinen A."/>
            <person name="Nykanen H."/>
        </authorList>
    </citation>
    <scope>NUCLEOTIDE SEQUENCE [LARGE SCALE GENOMIC DNA]</scope>
    <source>
        <strain evidence="1">AMbin10</strain>
    </source>
</reference>